<keyword evidence="6" id="KW-1185">Reference proteome</keyword>
<dbReference type="Gene3D" id="4.10.240.10">
    <property type="entry name" value="Zn(2)-C6 fungal-type DNA-binding domain"/>
    <property type="match status" value="1"/>
</dbReference>
<dbReference type="PROSITE" id="PS00463">
    <property type="entry name" value="ZN2_CY6_FUNGAL_1"/>
    <property type="match status" value="1"/>
</dbReference>
<dbReference type="EMBL" id="MU854318">
    <property type="protein sequence ID" value="KAK4044479.1"/>
    <property type="molecule type" value="Genomic_DNA"/>
</dbReference>
<dbReference type="Pfam" id="PF04082">
    <property type="entry name" value="Fungal_trans"/>
    <property type="match status" value="1"/>
</dbReference>
<dbReference type="GO" id="GO:0003677">
    <property type="term" value="F:DNA binding"/>
    <property type="evidence" value="ECO:0007669"/>
    <property type="project" value="InterPro"/>
</dbReference>
<dbReference type="CDD" id="cd00067">
    <property type="entry name" value="GAL4"/>
    <property type="match status" value="1"/>
</dbReference>
<keyword evidence="1" id="KW-0479">Metal-binding</keyword>
<dbReference type="GO" id="GO:0006351">
    <property type="term" value="P:DNA-templated transcription"/>
    <property type="evidence" value="ECO:0007669"/>
    <property type="project" value="InterPro"/>
</dbReference>
<accession>A0AAN6SVD1</accession>
<dbReference type="InterPro" id="IPR001138">
    <property type="entry name" value="Zn2Cys6_DnaBD"/>
</dbReference>
<dbReference type="InterPro" id="IPR007219">
    <property type="entry name" value="XnlR_reg_dom"/>
</dbReference>
<evidence type="ECO:0000313" key="6">
    <source>
        <dbReference type="Proteomes" id="UP001303115"/>
    </source>
</evidence>
<dbReference type="PROSITE" id="PS50048">
    <property type="entry name" value="ZN2_CY6_FUNGAL_2"/>
    <property type="match status" value="1"/>
</dbReference>
<dbReference type="PANTHER" id="PTHR47256">
    <property type="entry name" value="ZN(II)2CYS6 TRANSCRIPTION FACTOR (EUROFUNG)-RELATED"/>
    <property type="match status" value="1"/>
</dbReference>
<evidence type="ECO:0000256" key="1">
    <source>
        <dbReference type="ARBA" id="ARBA00022723"/>
    </source>
</evidence>
<keyword evidence="2" id="KW-0539">Nucleus</keyword>
<proteinExistence type="predicted"/>
<sequence>MMLSRSESASPPDTQQPGGPLRRLLPASAAANGANGSRVKSTSRLSPAAGSGSGSASPVVPARRKRGQATTAACGACRKRKSKCDGERPVCSICRDRGTACEFDTKAAETHTQALKRKFNELQSQRSAFEQVYEVLQTRSEQEAKEVFRRIRRGSDAGSILRHVNYGDMLVQLALVPEARYRYEFPYLPDMPPFLRNLDNPYLDSEVYGYALQLPIPSQQIGHQQQRLLPGTEDGTDSVYGAGQRDPYLKPYLSATIVHPWLDSVQPSKWTAVSSDDCLMRKLLHDYFLFDYGWFTFFHKDYFLEDMGTENHRFCSPLLVNALLCIGCFCHRGLQGRAEFWNPKNIGYQFLAEAKRLLETESEVERPFRDPADPNWERRDREWEQSRLTTIQAALLLTLVYNLNGSDKIGWRYTLRALEMASQIQLLGPPLEHHGPEMQCARAYTAWGLFCWQSLGSYHYLQPPAISEPPKTPLPSPLEHPQWYGELWVRYPLSQTRLPTYHGLLFKAITEFWTIMNDVSSRIFLRHRSPAKLSVNQIFQFYDRLTAWHNNLPEPLTPKKIVLPDQLKLHMHYNHMLIDLVTPILDYTGSPGVQLPKTPRDIYNEALTHFETLIRLYYLRHGFEGTDSFLTHFLGFFNHITMNAIETSAGSSFLEARRSTLLLLTKGIYDQSRVHFVARAVLRLQVGLMRPQDVDLLRQFVDIETDQIIYGPLEQAVLTDWPSYSIGLESRGEQLRQGKTLATCLASLSLEPSTSPTSTRSSA</sequence>
<dbReference type="InterPro" id="IPR036864">
    <property type="entry name" value="Zn2-C6_fun-type_DNA-bd_sf"/>
</dbReference>
<dbReference type="AlphaFoldDB" id="A0AAN6SVD1"/>
<feature type="region of interest" description="Disordered" evidence="3">
    <location>
        <begin position="1"/>
        <end position="72"/>
    </location>
</feature>
<evidence type="ECO:0000259" key="4">
    <source>
        <dbReference type="PROSITE" id="PS50048"/>
    </source>
</evidence>
<dbReference type="InterPro" id="IPR053187">
    <property type="entry name" value="Notoamide_regulator"/>
</dbReference>
<feature type="compositionally biased region" description="Low complexity" evidence="3">
    <location>
        <begin position="20"/>
        <end position="37"/>
    </location>
</feature>
<evidence type="ECO:0000256" key="2">
    <source>
        <dbReference type="ARBA" id="ARBA00023242"/>
    </source>
</evidence>
<dbReference type="PANTHER" id="PTHR47256:SF1">
    <property type="entry name" value="ZN(II)2CYS6 TRANSCRIPTION FACTOR (EUROFUNG)"/>
    <property type="match status" value="1"/>
</dbReference>
<dbReference type="GO" id="GO:0008270">
    <property type="term" value="F:zinc ion binding"/>
    <property type="evidence" value="ECO:0007669"/>
    <property type="project" value="InterPro"/>
</dbReference>
<name>A0AAN6SVD1_9PEZI</name>
<dbReference type="SMART" id="SM00066">
    <property type="entry name" value="GAL4"/>
    <property type="match status" value="1"/>
</dbReference>
<dbReference type="GO" id="GO:0000981">
    <property type="term" value="F:DNA-binding transcription factor activity, RNA polymerase II-specific"/>
    <property type="evidence" value="ECO:0007669"/>
    <property type="project" value="InterPro"/>
</dbReference>
<dbReference type="Proteomes" id="UP001303115">
    <property type="component" value="Unassembled WGS sequence"/>
</dbReference>
<reference evidence="6" key="1">
    <citation type="journal article" date="2023" name="Mol. Phylogenet. Evol.">
        <title>Genome-scale phylogeny and comparative genomics of the fungal order Sordariales.</title>
        <authorList>
            <person name="Hensen N."/>
            <person name="Bonometti L."/>
            <person name="Westerberg I."/>
            <person name="Brannstrom I.O."/>
            <person name="Guillou S."/>
            <person name="Cros-Aarteil S."/>
            <person name="Calhoun S."/>
            <person name="Haridas S."/>
            <person name="Kuo A."/>
            <person name="Mondo S."/>
            <person name="Pangilinan J."/>
            <person name="Riley R."/>
            <person name="LaButti K."/>
            <person name="Andreopoulos B."/>
            <person name="Lipzen A."/>
            <person name="Chen C."/>
            <person name="Yan M."/>
            <person name="Daum C."/>
            <person name="Ng V."/>
            <person name="Clum A."/>
            <person name="Steindorff A."/>
            <person name="Ohm R.A."/>
            <person name="Martin F."/>
            <person name="Silar P."/>
            <person name="Natvig D.O."/>
            <person name="Lalanne C."/>
            <person name="Gautier V."/>
            <person name="Ament-Velasquez S.L."/>
            <person name="Kruys A."/>
            <person name="Hutchinson M.I."/>
            <person name="Powell A.J."/>
            <person name="Barry K."/>
            <person name="Miller A.N."/>
            <person name="Grigoriev I.V."/>
            <person name="Debuchy R."/>
            <person name="Gladieux P."/>
            <person name="Hiltunen Thoren M."/>
            <person name="Johannesson H."/>
        </authorList>
    </citation>
    <scope>NUCLEOTIDE SEQUENCE [LARGE SCALE GENOMIC DNA]</scope>
    <source>
        <strain evidence="6">CBS 284.82</strain>
    </source>
</reference>
<evidence type="ECO:0000256" key="3">
    <source>
        <dbReference type="SAM" id="MobiDB-lite"/>
    </source>
</evidence>
<feature type="compositionally biased region" description="Low complexity" evidence="3">
    <location>
        <begin position="46"/>
        <end position="61"/>
    </location>
</feature>
<feature type="compositionally biased region" description="Polar residues" evidence="3">
    <location>
        <begin position="1"/>
        <end position="17"/>
    </location>
</feature>
<dbReference type="CDD" id="cd12148">
    <property type="entry name" value="fungal_TF_MHR"/>
    <property type="match status" value="1"/>
</dbReference>
<protein>
    <recommendedName>
        <fullName evidence="4">Zn(2)-C6 fungal-type domain-containing protein</fullName>
    </recommendedName>
</protein>
<dbReference type="SUPFAM" id="SSF57701">
    <property type="entry name" value="Zn2/Cys6 DNA-binding domain"/>
    <property type="match status" value="1"/>
</dbReference>
<dbReference type="Pfam" id="PF00172">
    <property type="entry name" value="Zn_clus"/>
    <property type="match status" value="1"/>
</dbReference>
<gene>
    <name evidence="5" type="ORF">C8A01DRAFT_42663</name>
</gene>
<feature type="domain" description="Zn(2)-C6 fungal-type" evidence="4">
    <location>
        <begin position="73"/>
        <end position="103"/>
    </location>
</feature>
<organism evidence="5 6">
    <name type="scientific">Parachaetomium inaequale</name>
    <dbReference type="NCBI Taxonomy" id="2588326"/>
    <lineage>
        <taxon>Eukaryota</taxon>
        <taxon>Fungi</taxon>
        <taxon>Dikarya</taxon>
        <taxon>Ascomycota</taxon>
        <taxon>Pezizomycotina</taxon>
        <taxon>Sordariomycetes</taxon>
        <taxon>Sordariomycetidae</taxon>
        <taxon>Sordariales</taxon>
        <taxon>Chaetomiaceae</taxon>
        <taxon>Parachaetomium</taxon>
    </lineage>
</organism>
<evidence type="ECO:0000313" key="5">
    <source>
        <dbReference type="EMBL" id="KAK4044479.1"/>
    </source>
</evidence>
<comment type="caution">
    <text evidence="5">The sequence shown here is derived from an EMBL/GenBank/DDBJ whole genome shotgun (WGS) entry which is preliminary data.</text>
</comment>